<dbReference type="Proteomes" id="UP001499909">
    <property type="component" value="Unassembled WGS sequence"/>
</dbReference>
<dbReference type="RefSeq" id="WP_345114483.1">
    <property type="nucleotide sequence ID" value="NZ_BAABDH010000041.1"/>
</dbReference>
<protein>
    <submittedName>
        <fullName evidence="1">Uncharacterized protein</fullName>
    </submittedName>
</protein>
<proteinExistence type="predicted"/>
<name>A0ABP7NBP3_9BACT</name>
<evidence type="ECO:0000313" key="2">
    <source>
        <dbReference type="Proteomes" id="UP001499909"/>
    </source>
</evidence>
<keyword evidence="2" id="KW-1185">Reference proteome</keyword>
<sequence length="62" mass="6584">MKSPEEYVAAQVPAGRVVCSITEAAQAVAQALVDAERYKELLLASLRNSKPQTPEPGTLTDA</sequence>
<accession>A0ABP7NBP3</accession>
<evidence type="ECO:0000313" key="1">
    <source>
        <dbReference type="EMBL" id="GAA3940631.1"/>
    </source>
</evidence>
<dbReference type="EMBL" id="BAABDH010000041">
    <property type="protein sequence ID" value="GAA3940631.1"/>
    <property type="molecule type" value="Genomic_DNA"/>
</dbReference>
<organism evidence="1 2">
    <name type="scientific">Hymenobacter algoricola</name>
    <dbReference type="NCBI Taxonomy" id="486267"/>
    <lineage>
        <taxon>Bacteria</taxon>
        <taxon>Pseudomonadati</taxon>
        <taxon>Bacteroidota</taxon>
        <taxon>Cytophagia</taxon>
        <taxon>Cytophagales</taxon>
        <taxon>Hymenobacteraceae</taxon>
        <taxon>Hymenobacter</taxon>
    </lineage>
</organism>
<gene>
    <name evidence="1" type="ORF">GCM10022406_25770</name>
</gene>
<reference evidence="2" key="1">
    <citation type="journal article" date="2019" name="Int. J. Syst. Evol. Microbiol.">
        <title>The Global Catalogue of Microorganisms (GCM) 10K type strain sequencing project: providing services to taxonomists for standard genome sequencing and annotation.</title>
        <authorList>
            <consortium name="The Broad Institute Genomics Platform"/>
            <consortium name="The Broad Institute Genome Sequencing Center for Infectious Disease"/>
            <person name="Wu L."/>
            <person name="Ma J."/>
        </authorList>
    </citation>
    <scope>NUCLEOTIDE SEQUENCE [LARGE SCALE GENOMIC DNA]</scope>
    <source>
        <strain evidence="2">JCM 17214</strain>
    </source>
</reference>
<comment type="caution">
    <text evidence="1">The sequence shown here is derived from an EMBL/GenBank/DDBJ whole genome shotgun (WGS) entry which is preliminary data.</text>
</comment>